<reference evidence="3 4" key="1">
    <citation type="submission" date="2024-01" db="EMBL/GenBank/DDBJ databases">
        <title>Niabella digestum sp. nov., isolated from waste digestion system.</title>
        <authorList>
            <person name="Zhang L."/>
        </authorList>
    </citation>
    <scope>NUCLEOTIDE SEQUENCE [LARGE SCALE GENOMIC DNA]</scope>
    <source>
        <strain evidence="3 4">A18</strain>
    </source>
</reference>
<dbReference type="SUPFAM" id="SSF51695">
    <property type="entry name" value="PLC-like phosphodiesterases"/>
    <property type="match status" value="1"/>
</dbReference>
<dbReference type="PROSITE" id="PS51704">
    <property type="entry name" value="GP_PDE"/>
    <property type="match status" value="1"/>
</dbReference>
<proteinExistence type="predicted"/>
<dbReference type="EMBL" id="JAZGLY010000004">
    <property type="protein sequence ID" value="MEE6187167.1"/>
    <property type="molecule type" value="Genomic_DNA"/>
</dbReference>
<dbReference type="Gene3D" id="3.20.20.190">
    <property type="entry name" value="Phosphatidylinositol (PI) phosphodiesterase"/>
    <property type="match status" value="1"/>
</dbReference>
<dbReference type="InterPro" id="IPR017946">
    <property type="entry name" value="PLC-like_Pdiesterase_TIM-brl"/>
</dbReference>
<evidence type="ECO:0000313" key="4">
    <source>
        <dbReference type="Proteomes" id="UP001357452"/>
    </source>
</evidence>
<feature type="signal peptide" evidence="1">
    <location>
        <begin position="1"/>
        <end position="17"/>
    </location>
</feature>
<evidence type="ECO:0000259" key="2">
    <source>
        <dbReference type="PROSITE" id="PS51704"/>
    </source>
</evidence>
<dbReference type="PROSITE" id="PS51257">
    <property type="entry name" value="PROKAR_LIPOPROTEIN"/>
    <property type="match status" value="1"/>
</dbReference>
<evidence type="ECO:0000313" key="3">
    <source>
        <dbReference type="EMBL" id="MEE6187167.1"/>
    </source>
</evidence>
<keyword evidence="4" id="KW-1185">Reference proteome</keyword>
<dbReference type="RefSeq" id="WP_330974577.1">
    <property type="nucleotide sequence ID" value="NZ_JAZGLY010000004.1"/>
</dbReference>
<name>A0ABU7RGR3_9BACT</name>
<organism evidence="3 4">
    <name type="scientific">Niabella digestorum</name>
    <dbReference type="NCBI Taxonomy" id="3117701"/>
    <lineage>
        <taxon>Bacteria</taxon>
        <taxon>Pseudomonadati</taxon>
        <taxon>Bacteroidota</taxon>
        <taxon>Chitinophagia</taxon>
        <taxon>Chitinophagales</taxon>
        <taxon>Chitinophagaceae</taxon>
        <taxon>Niabella</taxon>
    </lineage>
</organism>
<dbReference type="PANTHER" id="PTHR46211:SF1">
    <property type="entry name" value="GLYCEROPHOSPHODIESTER PHOSPHODIESTERASE, CYTOPLASMIC"/>
    <property type="match status" value="1"/>
</dbReference>
<evidence type="ECO:0000256" key="1">
    <source>
        <dbReference type="SAM" id="SignalP"/>
    </source>
</evidence>
<dbReference type="InterPro" id="IPR030395">
    <property type="entry name" value="GP_PDE_dom"/>
</dbReference>
<gene>
    <name evidence="3" type="ORF">V2H41_07775</name>
</gene>
<feature type="chain" id="PRO_5045765918" evidence="1">
    <location>
        <begin position="18"/>
        <end position="264"/>
    </location>
</feature>
<accession>A0ABU7RGR3</accession>
<comment type="caution">
    <text evidence="3">The sequence shown here is derived from an EMBL/GenBank/DDBJ whole genome shotgun (WGS) entry which is preliminary data.</text>
</comment>
<protein>
    <submittedName>
        <fullName evidence="3">Glycerophosphodiester phosphodiesterase family protein</fullName>
    </submittedName>
</protein>
<dbReference type="Proteomes" id="UP001357452">
    <property type="component" value="Unassembled WGS sequence"/>
</dbReference>
<dbReference type="Pfam" id="PF03009">
    <property type="entry name" value="GDPD"/>
    <property type="match status" value="1"/>
</dbReference>
<dbReference type="PANTHER" id="PTHR46211">
    <property type="entry name" value="GLYCEROPHOSPHORYL DIESTER PHOSPHODIESTERASE"/>
    <property type="match status" value="1"/>
</dbReference>
<feature type="domain" description="GP-PDE" evidence="2">
    <location>
        <begin position="34"/>
        <end position="262"/>
    </location>
</feature>
<keyword evidence="1" id="KW-0732">Signal</keyword>
<sequence length="264" mass="29472">MKKLVFFSLAVAMVVAACSSSKSSKKLAIKPFANKVVAHRGAFKNTGAPENSIASLKAAIELGCGGTEFDIHMTKDEVVVVNHDPQFMGLPIETSTYQELLTKTLPNGEKIPTLEAYLKEGLKQDKTILVAEIKPSKISKERSLKLAEKVVNMVRELKGQEQVVYISFDYDVCKKVKAMEPHTSVQYLNGDVPPEKLKADNLDADYNFKVFKKNKDWIARAKKLGVLTNVWTVNDEKDMDYFLAQGIDYITTNEPELLLKKLGK</sequence>